<reference evidence="3" key="2">
    <citation type="submission" date="2020-09" db="EMBL/GenBank/DDBJ databases">
        <authorList>
            <person name="Sun Q."/>
            <person name="Ohkuma M."/>
        </authorList>
    </citation>
    <scope>NUCLEOTIDE SEQUENCE</scope>
    <source>
        <strain evidence="3">JCM 4956</strain>
    </source>
</reference>
<evidence type="ECO:0000256" key="1">
    <source>
        <dbReference type="SAM" id="MobiDB-lite"/>
    </source>
</evidence>
<feature type="transmembrane region" description="Helical" evidence="2">
    <location>
        <begin position="141"/>
        <end position="160"/>
    </location>
</feature>
<sequence length="272" mass="27099">MTADAVNGNGTDHTEGTEGTEGTDGTDGTDGTAGPTGMTGATGATGAPGARDTDSAAGANSPRSGAAGADKPAGAAGTAGTAGTDARRTGAGGVLVAATVTTGLVAGLFYAYACSVMPALARSDDRVFVEVVQNVNDVIQNPVFLLAFTGAPLLTAVSAWRLRGTPRPRRWVYAALLAHGLAFLVTVALNIPLNDRLAEAGTPATAAGASAVREEFEDPWVAWNVVRTVLSACALGLLARALVLYGRAGRPAGSGRQTSAYLASAAGSSARR</sequence>
<name>A0A918U694_9ACTN</name>
<reference evidence="3" key="1">
    <citation type="journal article" date="2014" name="Int. J. Syst. Evol. Microbiol.">
        <title>Complete genome sequence of Corynebacterium casei LMG S-19264T (=DSM 44701T), isolated from a smear-ripened cheese.</title>
        <authorList>
            <consortium name="US DOE Joint Genome Institute (JGI-PGF)"/>
            <person name="Walter F."/>
            <person name="Albersmeier A."/>
            <person name="Kalinowski J."/>
            <person name="Ruckert C."/>
        </authorList>
    </citation>
    <scope>NUCLEOTIDE SEQUENCE</scope>
    <source>
        <strain evidence="3">JCM 4956</strain>
    </source>
</reference>
<keyword evidence="2" id="KW-1133">Transmembrane helix</keyword>
<proteinExistence type="predicted"/>
<keyword evidence="2" id="KW-0812">Transmembrane</keyword>
<keyword evidence="4" id="KW-1185">Reference proteome</keyword>
<protein>
    <recommendedName>
        <fullName evidence="5">DUF1772 domain-containing protein</fullName>
    </recommendedName>
</protein>
<evidence type="ECO:0000313" key="4">
    <source>
        <dbReference type="Proteomes" id="UP000645555"/>
    </source>
</evidence>
<dbReference type="RefSeq" id="WP_373303114.1">
    <property type="nucleotide sequence ID" value="NZ_BMWD01000055.1"/>
</dbReference>
<dbReference type="EMBL" id="BMWD01000055">
    <property type="protein sequence ID" value="GGX98667.1"/>
    <property type="molecule type" value="Genomic_DNA"/>
</dbReference>
<comment type="caution">
    <text evidence="3">The sequence shown here is derived from an EMBL/GenBank/DDBJ whole genome shotgun (WGS) entry which is preliminary data.</text>
</comment>
<dbReference type="Pfam" id="PF08592">
    <property type="entry name" value="Anthrone_oxy"/>
    <property type="match status" value="1"/>
</dbReference>
<keyword evidence="2" id="KW-0472">Membrane</keyword>
<evidence type="ECO:0000313" key="3">
    <source>
        <dbReference type="EMBL" id="GGX98667.1"/>
    </source>
</evidence>
<feature type="transmembrane region" description="Helical" evidence="2">
    <location>
        <begin position="94"/>
        <end position="121"/>
    </location>
</feature>
<feature type="transmembrane region" description="Helical" evidence="2">
    <location>
        <begin position="172"/>
        <end position="193"/>
    </location>
</feature>
<feature type="compositionally biased region" description="Low complexity" evidence="1">
    <location>
        <begin position="29"/>
        <end position="50"/>
    </location>
</feature>
<evidence type="ECO:0008006" key="5">
    <source>
        <dbReference type="Google" id="ProtNLM"/>
    </source>
</evidence>
<organism evidence="3 4">
    <name type="scientific">Streptomyces fructofermentans</name>
    <dbReference type="NCBI Taxonomy" id="152141"/>
    <lineage>
        <taxon>Bacteria</taxon>
        <taxon>Bacillati</taxon>
        <taxon>Actinomycetota</taxon>
        <taxon>Actinomycetes</taxon>
        <taxon>Kitasatosporales</taxon>
        <taxon>Streptomycetaceae</taxon>
        <taxon>Streptomyces</taxon>
    </lineage>
</organism>
<feature type="transmembrane region" description="Helical" evidence="2">
    <location>
        <begin position="225"/>
        <end position="246"/>
    </location>
</feature>
<dbReference type="AlphaFoldDB" id="A0A918U694"/>
<gene>
    <name evidence="3" type="ORF">GCM10010515_76150</name>
</gene>
<accession>A0A918U694</accession>
<dbReference type="InterPro" id="IPR013901">
    <property type="entry name" value="Anthrone_oxy"/>
</dbReference>
<feature type="region of interest" description="Disordered" evidence="1">
    <location>
        <begin position="1"/>
        <end position="86"/>
    </location>
</feature>
<evidence type="ECO:0000256" key="2">
    <source>
        <dbReference type="SAM" id="Phobius"/>
    </source>
</evidence>
<feature type="compositionally biased region" description="Low complexity" evidence="1">
    <location>
        <begin position="65"/>
        <end position="84"/>
    </location>
</feature>
<dbReference type="Proteomes" id="UP000645555">
    <property type="component" value="Unassembled WGS sequence"/>
</dbReference>